<protein>
    <submittedName>
        <fullName evidence="2">Transposable element-related</fullName>
    </submittedName>
</protein>
<proteinExistence type="predicted"/>
<keyword evidence="3" id="KW-1185">Reference proteome</keyword>
<dbReference type="SUPFAM" id="SSF46689">
    <property type="entry name" value="Homeodomain-like"/>
    <property type="match status" value="1"/>
</dbReference>
<dbReference type="Proteomes" id="UP001150062">
    <property type="component" value="Unassembled WGS sequence"/>
</dbReference>
<accession>A0ABQ8YKM1</accession>
<dbReference type="Pfam" id="PF13518">
    <property type="entry name" value="HTH_28"/>
    <property type="match status" value="1"/>
</dbReference>
<dbReference type="InterPro" id="IPR036388">
    <property type="entry name" value="WH-like_DNA-bd_sf"/>
</dbReference>
<comment type="caution">
    <text evidence="2">The sequence shown here is derived from an EMBL/GenBank/DDBJ whole genome shotgun (WGS) entry which is preliminary data.</text>
</comment>
<sequence>MHNQGKSIREISRELKIGTKKVRVWIKNWNSEGRLCNKKRGRKRKKICNQLKYFVEQETKLHRSMSCKSLSNKSKILFPQVSCSKTTIYRIRKLLKFDYKPPRIKQSLTEIQKAKEYFLLSIINRTKLTGEM</sequence>
<name>A0ABQ8YKM1_9EUKA</name>
<dbReference type="EMBL" id="JAOAOG010000150">
    <property type="protein sequence ID" value="KAJ6245150.1"/>
    <property type="molecule type" value="Genomic_DNA"/>
</dbReference>
<reference evidence="2" key="1">
    <citation type="submission" date="2022-08" db="EMBL/GenBank/DDBJ databases">
        <title>Novel sulfate-reducing endosymbionts in the free-living metamonad Anaeramoeba.</title>
        <authorList>
            <person name="Jerlstrom-Hultqvist J."/>
            <person name="Cepicka I."/>
            <person name="Gallot-Lavallee L."/>
            <person name="Salas-Leiva D."/>
            <person name="Curtis B.A."/>
            <person name="Zahonova K."/>
            <person name="Pipaliya S."/>
            <person name="Dacks J."/>
            <person name="Roger A.J."/>
        </authorList>
    </citation>
    <scope>NUCLEOTIDE SEQUENCE</scope>
    <source>
        <strain evidence="2">Schooner1</strain>
    </source>
</reference>
<dbReference type="InterPro" id="IPR055247">
    <property type="entry name" value="InsJ-like_HTH"/>
</dbReference>
<organism evidence="2 3">
    <name type="scientific">Anaeramoeba flamelloides</name>
    <dbReference type="NCBI Taxonomy" id="1746091"/>
    <lineage>
        <taxon>Eukaryota</taxon>
        <taxon>Metamonada</taxon>
        <taxon>Anaeramoebidae</taxon>
        <taxon>Anaeramoeba</taxon>
    </lineage>
</organism>
<dbReference type="InterPro" id="IPR009057">
    <property type="entry name" value="Homeodomain-like_sf"/>
</dbReference>
<dbReference type="Gene3D" id="1.10.10.10">
    <property type="entry name" value="Winged helix-like DNA-binding domain superfamily/Winged helix DNA-binding domain"/>
    <property type="match status" value="1"/>
</dbReference>
<evidence type="ECO:0000313" key="2">
    <source>
        <dbReference type="EMBL" id="KAJ6245150.1"/>
    </source>
</evidence>
<evidence type="ECO:0000313" key="3">
    <source>
        <dbReference type="Proteomes" id="UP001150062"/>
    </source>
</evidence>
<feature type="domain" description="Insertion element IS150 protein InsJ-like helix-turn-helix" evidence="1">
    <location>
        <begin position="4"/>
        <end position="43"/>
    </location>
</feature>
<gene>
    <name evidence="2" type="ORF">M0813_20599</name>
</gene>
<evidence type="ECO:0000259" key="1">
    <source>
        <dbReference type="Pfam" id="PF13518"/>
    </source>
</evidence>